<evidence type="ECO:0000256" key="2">
    <source>
        <dbReference type="SAM" id="Phobius"/>
    </source>
</evidence>
<keyword evidence="4" id="KW-1185">Reference proteome</keyword>
<dbReference type="EMBL" id="MNUE01000075">
    <property type="protein sequence ID" value="OJD29668.1"/>
    <property type="molecule type" value="Genomic_DNA"/>
</dbReference>
<protein>
    <submittedName>
        <fullName evidence="3">Cytochrome p450 protein</fullName>
    </submittedName>
</protein>
<feature type="transmembrane region" description="Helical" evidence="2">
    <location>
        <begin position="42"/>
        <end position="69"/>
    </location>
</feature>
<feature type="transmembrane region" description="Helical" evidence="2">
    <location>
        <begin position="119"/>
        <end position="138"/>
    </location>
</feature>
<organism evidence="3 4">
    <name type="scientific">Diplodia corticola</name>
    <dbReference type="NCBI Taxonomy" id="236234"/>
    <lineage>
        <taxon>Eukaryota</taxon>
        <taxon>Fungi</taxon>
        <taxon>Dikarya</taxon>
        <taxon>Ascomycota</taxon>
        <taxon>Pezizomycotina</taxon>
        <taxon>Dothideomycetes</taxon>
        <taxon>Dothideomycetes incertae sedis</taxon>
        <taxon>Botryosphaeriales</taxon>
        <taxon>Botryosphaeriaceae</taxon>
        <taxon>Diplodia</taxon>
    </lineage>
</organism>
<keyword evidence="2" id="KW-1133">Transmembrane helix</keyword>
<evidence type="ECO:0000313" key="4">
    <source>
        <dbReference type="Proteomes" id="UP000183809"/>
    </source>
</evidence>
<feature type="region of interest" description="Disordered" evidence="1">
    <location>
        <begin position="647"/>
        <end position="737"/>
    </location>
</feature>
<keyword evidence="2" id="KW-0472">Membrane</keyword>
<sequence length="737" mass="82624">MSTTSPSSTADYYGIHTGPWINWSDGRILGGTITLTRRDGGFLISLIALFITWTGTAFWRLSCFFIHHYCSSEAPRDGVHHQRQAVLRNSANGISGLWALAQMAWVWRDKTPHAHRRMVPLLLFTITCLGCFAVAGIFSSKIATSTASQVLISGPSCGQLYTDGNTNETLLDTVYQPFVHEKVVEWANFAQTCYKNSSNPAECQRYVQLKLPYSTKRNASCPFGGDICQTEFGNLEIDTGYIDSNEHLGHNDPPELRFKFRHILRCAPLATQGYKQPYTYASEGTQSRYVRYYYGELRSPYNYTYEYPISSFQEWLDQNFTGPFQDYTLSIQSALYRNQSLDAFSTFDPIPELRYYDGDIKIFFLSSNFVAFAKETDDPWYSAHSELLEVGTIQATGTISTYAGDEPASPLACVSQYQFCNPNLPSDKQCTALGPMGDAFGGITNLRLSRTQEAMIEWYLPVLDSDIAQVIMNLGITGLTARYGLTYGVQGPLPNGQWQIDVEYWFTVWLAYMQGSMVLYATGPSNPEMMAWVDTPKNEVERSICRNQKIVTTAYTSFNTFGLCLTFIVGCIIIVFSYTIEPLASWIQKRRRFDNYSRLEWCANETLQLQRMAHEGLGVGTWHHGAEAIPYTDNGERLATLNLANPEHPRLEAPPTHFDNLLAGESNENPGASPGITKEYDLAASTKLDPGRGVNEVRDTSSNEHSEQQIPPERPPSAEELEDIGRHVGVSNADYSG</sequence>
<name>A0A1J9RP17_9PEZI</name>
<evidence type="ECO:0000256" key="1">
    <source>
        <dbReference type="SAM" id="MobiDB-lite"/>
    </source>
</evidence>
<comment type="caution">
    <text evidence="3">The sequence shown here is derived from an EMBL/GenBank/DDBJ whole genome shotgun (WGS) entry which is preliminary data.</text>
</comment>
<feature type="transmembrane region" description="Helical" evidence="2">
    <location>
        <begin position="89"/>
        <end position="107"/>
    </location>
</feature>
<accession>A0A1J9RP17</accession>
<evidence type="ECO:0000313" key="3">
    <source>
        <dbReference type="EMBL" id="OJD29668.1"/>
    </source>
</evidence>
<feature type="transmembrane region" description="Helical" evidence="2">
    <location>
        <begin position="558"/>
        <end position="580"/>
    </location>
</feature>
<dbReference type="AlphaFoldDB" id="A0A1J9RP17"/>
<dbReference type="Proteomes" id="UP000183809">
    <property type="component" value="Unassembled WGS sequence"/>
</dbReference>
<feature type="compositionally biased region" description="Basic and acidic residues" evidence="1">
    <location>
        <begin position="695"/>
        <end position="707"/>
    </location>
</feature>
<dbReference type="RefSeq" id="XP_020125928.1">
    <property type="nucleotide sequence ID" value="XM_020278928.1"/>
</dbReference>
<dbReference type="GeneID" id="31019190"/>
<keyword evidence="2" id="KW-0812">Transmembrane</keyword>
<reference evidence="3 4" key="1">
    <citation type="submission" date="2016-10" db="EMBL/GenBank/DDBJ databases">
        <title>Proteomics and genomics reveal pathogen-plant mechanisms compatible with a hemibiotrophic lifestyle of Diplodia corticola.</title>
        <authorList>
            <person name="Fernandes I."/>
            <person name="De Jonge R."/>
            <person name="Van De Peer Y."/>
            <person name="Devreese B."/>
            <person name="Alves A."/>
            <person name="Esteves A.C."/>
        </authorList>
    </citation>
    <scope>NUCLEOTIDE SEQUENCE [LARGE SCALE GENOMIC DNA]</scope>
    <source>
        <strain evidence="3 4">CBS 112549</strain>
    </source>
</reference>
<gene>
    <name evidence="3" type="ORF">BKCO1_7500015</name>
</gene>
<proteinExistence type="predicted"/>
<dbReference type="OrthoDB" id="3540210at2759"/>